<protein>
    <recommendedName>
        <fullName evidence="3">Actin-like ATPase domain-containing protein</fullName>
    </recommendedName>
</protein>
<sequence length="605" mass="67881">MPRSTFSASSAYLRTSSQVRSERSFFKGFLNTITSKKNSDLDNFIAIGIDFGTTYSGASWATATDLQNAHINVVSDWPGYDREEGKAPTKLYYDKGSVKWGYGIPEDADPVQWFKLLLVRDEDLTDSVRNSEFLLRARRMLEGKSAVDYVADYLEALWQHTLQAIRKVRRQSTIDQLVFHVVITVPAIWKDYALADMKQAAKKAGITRARSAGPTRLTFIPEPEAAALVTLVETGITLITGKVYIVCDAGGGTVDLISYKVGELDPIQLHEAAVGTGGLCGAIFIDQAFEAMCKARLGRRWSSLSSIDIKKMMETQWEYNIKPRFTPSTSGAGGIVAIPGCSDMTDMSRRPYIKHGHIYFSSSDIQKAFSQVFTEIEELIDDQIRLVKKQGLSVDRIILVGGLGTSRYLKEYLRNRRTAICRGAVIKGFLDAPDVPTPVRIVSAIARRSIGVIYDPDFREGIHDPKYRCWDEMSGTFRAYHQMKWYMKKGDKVLKDEPIRHSFTAAFESEDDFDAMIQDPISIRQCDDDIPPVHYSRRVNELCTISIDTTDITYDSLKYSVAPNGRRLKVWSIYIKMMPSGASTAITVWSQGMLLGSGHVRIEFD</sequence>
<reference evidence="1 2" key="1">
    <citation type="submission" date="2024-07" db="EMBL/GenBank/DDBJ databases">
        <title>Section-level genome sequencing and comparative genomics of Aspergillus sections Usti and Cavernicolus.</title>
        <authorList>
            <consortium name="Lawrence Berkeley National Laboratory"/>
            <person name="Nybo J.L."/>
            <person name="Vesth T.C."/>
            <person name="Theobald S."/>
            <person name="Frisvad J.C."/>
            <person name="Larsen T.O."/>
            <person name="Kjaerboelling I."/>
            <person name="Rothschild-Mancinelli K."/>
            <person name="Lyhne E.K."/>
            <person name="Kogle M.E."/>
            <person name="Barry K."/>
            <person name="Clum A."/>
            <person name="Na H."/>
            <person name="Ledsgaard L."/>
            <person name="Lin J."/>
            <person name="Lipzen A."/>
            <person name="Kuo A."/>
            <person name="Riley R."/>
            <person name="Mondo S."/>
            <person name="LaButti K."/>
            <person name="Haridas S."/>
            <person name="Pangalinan J."/>
            <person name="Salamov A.A."/>
            <person name="Simmons B.A."/>
            <person name="Magnuson J.K."/>
            <person name="Chen J."/>
            <person name="Drula E."/>
            <person name="Henrissat B."/>
            <person name="Wiebenga A."/>
            <person name="Lubbers R.J."/>
            <person name="Gomes A.C."/>
            <person name="Makela M.R."/>
            <person name="Stajich J."/>
            <person name="Grigoriev I.V."/>
            <person name="Mortensen U.H."/>
            <person name="De vries R.P."/>
            <person name="Baker S.E."/>
            <person name="Andersen M.R."/>
        </authorList>
    </citation>
    <scope>NUCLEOTIDE SEQUENCE [LARGE SCALE GENOMIC DNA]</scope>
    <source>
        <strain evidence="1 2">CBS 600.67</strain>
    </source>
</reference>
<keyword evidence="2" id="KW-1185">Reference proteome</keyword>
<gene>
    <name evidence="1" type="ORF">BDW59DRAFT_177072</name>
</gene>
<organism evidence="1 2">
    <name type="scientific">Aspergillus cavernicola</name>
    <dbReference type="NCBI Taxonomy" id="176166"/>
    <lineage>
        <taxon>Eukaryota</taxon>
        <taxon>Fungi</taxon>
        <taxon>Dikarya</taxon>
        <taxon>Ascomycota</taxon>
        <taxon>Pezizomycotina</taxon>
        <taxon>Eurotiomycetes</taxon>
        <taxon>Eurotiomycetidae</taxon>
        <taxon>Eurotiales</taxon>
        <taxon>Aspergillaceae</taxon>
        <taxon>Aspergillus</taxon>
        <taxon>Aspergillus subgen. Nidulantes</taxon>
    </lineage>
</organism>
<dbReference type="Proteomes" id="UP001610335">
    <property type="component" value="Unassembled WGS sequence"/>
</dbReference>
<dbReference type="PRINTS" id="PR00301">
    <property type="entry name" value="HEATSHOCK70"/>
</dbReference>
<dbReference type="InterPro" id="IPR043129">
    <property type="entry name" value="ATPase_NBD"/>
</dbReference>
<name>A0ABR4H854_9EURO</name>
<accession>A0ABR4H854</accession>
<evidence type="ECO:0008006" key="3">
    <source>
        <dbReference type="Google" id="ProtNLM"/>
    </source>
</evidence>
<evidence type="ECO:0000313" key="1">
    <source>
        <dbReference type="EMBL" id="KAL2811642.1"/>
    </source>
</evidence>
<dbReference type="EMBL" id="JBFXLS010000233">
    <property type="protein sequence ID" value="KAL2811642.1"/>
    <property type="molecule type" value="Genomic_DNA"/>
</dbReference>
<dbReference type="PANTHER" id="PTHR14187:SF5">
    <property type="entry name" value="HEAT SHOCK 70 KDA PROTEIN 12A"/>
    <property type="match status" value="1"/>
</dbReference>
<comment type="caution">
    <text evidence="1">The sequence shown here is derived from an EMBL/GenBank/DDBJ whole genome shotgun (WGS) entry which is preliminary data.</text>
</comment>
<evidence type="ECO:0000313" key="2">
    <source>
        <dbReference type="Proteomes" id="UP001610335"/>
    </source>
</evidence>
<dbReference type="SUPFAM" id="SSF53067">
    <property type="entry name" value="Actin-like ATPase domain"/>
    <property type="match status" value="2"/>
</dbReference>
<dbReference type="Gene3D" id="3.30.420.40">
    <property type="match status" value="1"/>
</dbReference>
<dbReference type="CDD" id="cd10170">
    <property type="entry name" value="ASKHA_NBD_HSP70"/>
    <property type="match status" value="1"/>
</dbReference>
<dbReference type="PANTHER" id="PTHR14187">
    <property type="entry name" value="ALPHA KINASE/ELONGATION FACTOR 2 KINASE"/>
    <property type="match status" value="1"/>
</dbReference>
<proteinExistence type="predicted"/>